<feature type="non-terminal residue" evidence="1">
    <location>
        <position position="1"/>
    </location>
</feature>
<dbReference type="EMBL" id="HACA01024990">
    <property type="protein sequence ID" value="CDW42351.1"/>
    <property type="molecule type" value="Transcribed_RNA"/>
</dbReference>
<organism evidence="1">
    <name type="scientific">Lepeophtheirus salmonis</name>
    <name type="common">Salmon louse</name>
    <name type="synonym">Caligus salmonis</name>
    <dbReference type="NCBI Taxonomy" id="72036"/>
    <lineage>
        <taxon>Eukaryota</taxon>
        <taxon>Metazoa</taxon>
        <taxon>Ecdysozoa</taxon>
        <taxon>Arthropoda</taxon>
        <taxon>Crustacea</taxon>
        <taxon>Multicrustacea</taxon>
        <taxon>Hexanauplia</taxon>
        <taxon>Copepoda</taxon>
        <taxon>Siphonostomatoida</taxon>
        <taxon>Caligidae</taxon>
        <taxon>Lepeophtheirus</taxon>
    </lineage>
</organism>
<name>A0A0K2UXD6_LEPSM</name>
<evidence type="ECO:0000313" key="1">
    <source>
        <dbReference type="EMBL" id="CDW42351.1"/>
    </source>
</evidence>
<proteinExistence type="predicted"/>
<sequence length="53" mass="6124">FLSCPLCVVLQDVERALTTSHNSLVLRSICSQTKRGTRDLIPPYFERFQDKQI</sequence>
<accession>A0A0K2UXD6</accession>
<protein>
    <submittedName>
        <fullName evidence="1">Uncharacterized protein</fullName>
    </submittedName>
</protein>
<reference evidence="1" key="1">
    <citation type="submission" date="2014-05" db="EMBL/GenBank/DDBJ databases">
        <authorList>
            <person name="Chronopoulou M."/>
        </authorList>
    </citation>
    <scope>NUCLEOTIDE SEQUENCE</scope>
    <source>
        <tissue evidence="1">Whole organism</tissue>
    </source>
</reference>
<dbReference type="AlphaFoldDB" id="A0A0K2UXD6"/>